<dbReference type="Gene3D" id="1.20.58.60">
    <property type="match status" value="2"/>
</dbReference>
<feature type="compositionally biased region" description="Polar residues" evidence="5">
    <location>
        <begin position="459"/>
        <end position="468"/>
    </location>
</feature>
<feature type="region of interest" description="Disordered" evidence="5">
    <location>
        <begin position="1337"/>
        <end position="1397"/>
    </location>
</feature>
<feature type="region of interest" description="Disordered" evidence="5">
    <location>
        <begin position="424"/>
        <end position="507"/>
    </location>
</feature>
<keyword evidence="4" id="KW-0472">Membrane</keyword>
<feature type="region of interest" description="Disordered" evidence="5">
    <location>
        <begin position="588"/>
        <end position="617"/>
    </location>
</feature>
<feature type="compositionally biased region" description="Polar residues" evidence="5">
    <location>
        <begin position="2117"/>
        <end position="2127"/>
    </location>
</feature>
<sequence>MSVIVSPMASEATSPMITSVTPTLDPSSKEDQVDLGEGKEGDRAAWERDPTQCHQKPPPLHTGADWKVVLHLPEIEMWLRGTTERVRELTHSVHQDSLNKHVDVHLVQLKDICEDISDHVEQIHALLETEFSLKLLSYSVNIIVDIRSVQLLWHQLRVSVLVLKERLLQGLQDSNGNYTRQTNILQAFSQDHDEARLGTLTEVDDSGQLTIKCSQDYFSLDCGITAFELSDYSPGEEPEGHSQGLEAQHRYEELEPNFPELIQSVGLLTVAAKHLSSQHSQEATVKEDPGIIGIQTVPEPTSKDHPGKIPVEDSPSSSSSHNKTLHPESASAKRPIQHCMNYNKVSPTQLSPAKKCMYPEDLSWDNKASLLKQAPQIPLLQFQVNMSRSTPSLLDLPDRSKFWLDLTSVYPNAVSQSYESLQVMNGRDEQASREVPSRSSLHRRSSESGQANDRLAFLPSSSSPQGRCTTEPKQKDNGLTINSVNSETCDDVSKPEPKPQSPDTSSCALASQIVPDQNAPLSPGASLNEEQWFGSDEYLALPSQLKKTEMLAMKLESLAKALPQRPAEETIQDVDDWELSDLHSEWDSEQPLQTGRRCDRAFPPRFSPTSSSEIAPSLDESIESGPISELLSEDEAYWNAGESRRTDRPSWLSRSPATEGEAGPHKTLIQQLLEDIQHQENDREIWRKIENFVNKLDKFICWLQEALETTENWTPPKAEADSLKLYLETHLSFKLSVDSHCSLKDAVLDEGRQLLQVIISHKSGLRDTLQMIEHQWQELQRHVRRQHSWILCALDAIKAQIMTGEAWRVAPSPKGEVQQSHCEAQQDVLDQMYLKLNSQQYSTGSKRRKEFAQMSKVNTIGSNSLVDFESEYQELWDWLLDMESIVMDSHELMMSEEQRQHLNKGNSIEMDTWAPKKSQLLARAESLRQSGAELPADFEERASALVQKWDRLQRTLGELVGASNPSSPIQEPRGLLSPETSSMLRQLESRIKELRGWLRDTELFIFNSCLRHDHEHDPQAGKELQYFKSLCSEVRERHRGMASVLRLCQKLLEEQERAGPDSEHQALQLLTVNLERRWEAIVMQALQWQTRLQKALGTEQVPGNIIEPAFMDLHAPVEDSWEWDDMDISNDLISLNAKLCELDKKQCQMPKLTLESPGNSSQVLDPNQSHPQRDIQSQGINLDSQASHSNIYQVYSLHHIDLYNRPEDTFRNKTNVTAKHLLMKSLSKDSSFSSAESIPDLLGGILCKKQEQCSFCGDSARRSGSESGIMSEGDTETTTNSEICVLSQVEDAGGNLPMIPARSGFSPNSGLVCDDDDANCIFDEECKTAFLIGHQNSEPAKKKRDESVERNRKHRRDLMEITPNSVKPDAEDLDPISFSAAPHDEKGTSDGKSRKGFASISQGSSLDSLFVAGDLFLSSKDTLHRSTSLESWLAPCKSTEDTGSQHSLGDLGLAPESMGELSKRTLELLKRLENIKTPLAQKMARSVSDITLQSSSLQLSGPRQLSLGVASSMNESSAPSPTELTSAEDTSVGSEDLTVQKNCLGVSNDSFRKHCHGQPPPDETDASISMVVNVSCTTACTDDEDDSDLLSSSTLTLTEEELGIKDDEDSSIPSDEEYIEGSFALGLEYMKNEIQNWIKPKFQSKEKSELDLGDELQCGTFTQEKEPPALAVNDRRLLSRSPLKVVESNTNEKNSVRQKDTNTQKREVSRSYMRQLVDDMENGNVDNSQVKGKDEDDEFLREEGSLFTKTGESFKDCYISSVNSGDAVMDIKINLTDLPASQGIESKLERQLSGEIPCCSSSRPSASMSSIGDCTGSQQCMQEVMHGNNCHEHLAFYQAHATDSPGCSRSSTPPEEEKSEDVHNFVMEIIDMASVALKNKDQEVPSPTPVAQIRDKVLEHSHRPIQLRKGDFYAYLSLSSHDSDCGEVSTCIEDKSSTPPPRDFRHTIEIKDKEPLFKACTEEVYLGPPLCYSMCMSQKPGKKPFSPNDCSSPRNERDQKPPPPCTEYQKAPGISPGSTAGSQLECHNEAAYLNPLPCETLIDTVECFADTKMLESNISPVMTKIRVSCSSTNPLKEDGSLYINPKINCPQIRKCDRDEKGPASQQMKQKNVRKGCSSLQEAQSTHKQVGLDIIPHSISSQ</sequence>
<feature type="region of interest" description="Disordered" evidence="5">
    <location>
        <begin position="2097"/>
        <end position="2141"/>
    </location>
</feature>
<evidence type="ECO:0000313" key="6">
    <source>
        <dbReference type="Ensembl" id="ENSSFOP00015022229.2"/>
    </source>
</evidence>
<organism evidence="6 7">
    <name type="scientific">Scleropages formosus</name>
    <name type="common">Asian bonytongue</name>
    <name type="synonym">Osteoglossum formosum</name>
    <dbReference type="NCBI Taxonomy" id="113540"/>
    <lineage>
        <taxon>Eukaryota</taxon>
        <taxon>Metazoa</taxon>
        <taxon>Chordata</taxon>
        <taxon>Craniata</taxon>
        <taxon>Vertebrata</taxon>
        <taxon>Euteleostomi</taxon>
        <taxon>Actinopterygii</taxon>
        <taxon>Neopterygii</taxon>
        <taxon>Teleostei</taxon>
        <taxon>Osteoglossocephala</taxon>
        <taxon>Osteoglossomorpha</taxon>
        <taxon>Osteoglossiformes</taxon>
        <taxon>Osteoglossidae</taxon>
        <taxon>Scleropages</taxon>
    </lineage>
</organism>
<dbReference type="Ensembl" id="ENSSFOT00015022476.2">
    <property type="protein sequence ID" value="ENSSFOP00015022229.2"/>
    <property type="gene ID" value="ENSSFOG00015014266.2"/>
</dbReference>
<dbReference type="CDD" id="cd00176">
    <property type="entry name" value="SPEC"/>
    <property type="match status" value="1"/>
</dbReference>
<proteinExistence type="predicted"/>
<keyword evidence="3" id="KW-0677">Repeat</keyword>
<evidence type="ECO:0000256" key="1">
    <source>
        <dbReference type="ARBA" id="ARBA00004308"/>
    </source>
</evidence>
<keyword evidence="7" id="KW-1185">Reference proteome</keyword>
<feature type="region of interest" description="Disordered" evidence="5">
    <location>
        <begin position="1681"/>
        <end position="1709"/>
    </location>
</feature>
<feature type="compositionally biased region" description="Polar residues" evidence="5">
    <location>
        <begin position="1156"/>
        <end position="1176"/>
    </location>
</feature>
<evidence type="ECO:0000313" key="7">
    <source>
        <dbReference type="Proteomes" id="UP000694397"/>
    </source>
</evidence>
<protein>
    <submittedName>
        <fullName evidence="6">A-kinase anchoring protein 6</fullName>
    </submittedName>
</protein>
<dbReference type="Proteomes" id="UP000694397">
    <property type="component" value="Chromosome 3"/>
</dbReference>
<reference evidence="6" key="3">
    <citation type="submission" date="2025-09" db="UniProtKB">
        <authorList>
            <consortium name="Ensembl"/>
        </authorList>
    </citation>
    <scope>IDENTIFICATION</scope>
</reference>
<feature type="compositionally biased region" description="Basic and acidic residues" evidence="5">
    <location>
        <begin position="426"/>
        <end position="436"/>
    </location>
</feature>
<dbReference type="OrthoDB" id="10041151at2759"/>
<feature type="region of interest" description="Disordered" evidence="5">
    <location>
        <begin position="646"/>
        <end position="665"/>
    </location>
</feature>
<evidence type="ECO:0000256" key="2">
    <source>
        <dbReference type="ARBA" id="ARBA00022553"/>
    </source>
</evidence>
<gene>
    <name evidence="6" type="primary">AKAP6</name>
    <name evidence="6" type="synonym">akap6</name>
</gene>
<feature type="compositionally biased region" description="Basic and acidic residues" evidence="5">
    <location>
        <begin position="1382"/>
        <end position="1393"/>
    </location>
</feature>
<name>A0A8C9RXK1_SCLFO</name>
<feature type="region of interest" description="Disordered" evidence="5">
    <location>
        <begin position="279"/>
        <end position="336"/>
    </location>
</feature>
<dbReference type="InterPro" id="IPR018159">
    <property type="entry name" value="Spectrin/alpha-actinin"/>
</dbReference>
<feature type="compositionally biased region" description="Polar residues" evidence="5">
    <location>
        <begin position="11"/>
        <end position="26"/>
    </location>
</feature>
<feature type="compositionally biased region" description="Basic and acidic residues" evidence="5">
    <location>
        <begin position="301"/>
        <end position="311"/>
    </location>
</feature>
<feature type="compositionally biased region" description="Basic and acidic residues" evidence="5">
    <location>
        <begin position="1339"/>
        <end position="1350"/>
    </location>
</feature>
<feature type="region of interest" description="Disordered" evidence="5">
    <location>
        <begin position="1152"/>
        <end position="1176"/>
    </location>
</feature>
<keyword evidence="2" id="KW-0597">Phosphoprotein</keyword>
<reference evidence="6" key="2">
    <citation type="submission" date="2025-08" db="UniProtKB">
        <authorList>
            <consortium name="Ensembl"/>
        </authorList>
    </citation>
    <scope>IDENTIFICATION</scope>
</reference>
<reference evidence="6 7" key="1">
    <citation type="submission" date="2019-04" db="EMBL/GenBank/DDBJ databases">
        <authorList>
            <consortium name="Wellcome Sanger Institute Data Sharing"/>
        </authorList>
    </citation>
    <scope>NUCLEOTIDE SEQUENCE [LARGE SCALE GENOMIC DNA]</scope>
</reference>
<evidence type="ECO:0000256" key="4">
    <source>
        <dbReference type="ARBA" id="ARBA00023136"/>
    </source>
</evidence>
<feature type="region of interest" description="Disordered" evidence="5">
    <location>
        <begin position="1985"/>
        <end position="2021"/>
    </location>
</feature>
<accession>A0A8C9RXK1</accession>
<feature type="compositionally biased region" description="Basic and acidic residues" evidence="5">
    <location>
        <begin position="1694"/>
        <end position="1709"/>
    </location>
</feature>
<evidence type="ECO:0000256" key="5">
    <source>
        <dbReference type="SAM" id="MobiDB-lite"/>
    </source>
</evidence>
<feature type="compositionally biased region" description="Basic and acidic residues" evidence="5">
    <location>
        <begin position="27"/>
        <end position="51"/>
    </location>
</feature>
<evidence type="ECO:0000256" key="3">
    <source>
        <dbReference type="ARBA" id="ARBA00022737"/>
    </source>
</evidence>
<feature type="region of interest" description="Disordered" evidence="5">
    <location>
        <begin position="1"/>
        <end position="58"/>
    </location>
</feature>
<dbReference type="PANTHER" id="PTHR14514:SF2">
    <property type="entry name" value="A-KINASE ANCHOR PROTEIN 6"/>
    <property type="match status" value="1"/>
</dbReference>
<feature type="compositionally biased region" description="Polar residues" evidence="5">
    <location>
        <begin position="477"/>
        <end position="487"/>
    </location>
</feature>
<dbReference type="PANTHER" id="PTHR14514">
    <property type="entry name" value="PKA ANCHORING PROTEIN"/>
    <property type="match status" value="1"/>
</dbReference>
<feature type="region of interest" description="Disordered" evidence="5">
    <location>
        <begin position="1506"/>
        <end position="1535"/>
    </location>
</feature>
<dbReference type="SMART" id="SM00150">
    <property type="entry name" value="SPEC"/>
    <property type="match status" value="3"/>
</dbReference>
<dbReference type="SUPFAM" id="SSF46966">
    <property type="entry name" value="Spectrin repeat"/>
    <property type="match status" value="3"/>
</dbReference>
<dbReference type="GeneTree" id="ENSGT00810000125473"/>
<comment type="subcellular location">
    <subcellularLocation>
        <location evidence="1">Endomembrane system</location>
    </subcellularLocation>
</comment>